<comment type="caution">
    <text evidence="3">The sequence shown here is derived from an EMBL/GenBank/DDBJ whole genome shotgun (WGS) entry which is preliminary data.</text>
</comment>
<dbReference type="RefSeq" id="WP_053585026.1">
    <property type="nucleotide sequence ID" value="NZ_LGRV01000007.1"/>
</dbReference>
<dbReference type="InterPro" id="IPR025711">
    <property type="entry name" value="PepSY"/>
</dbReference>
<feature type="domain" description="PepSY" evidence="2">
    <location>
        <begin position="164"/>
        <end position="220"/>
    </location>
</feature>
<proteinExistence type="predicted"/>
<evidence type="ECO:0000256" key="1">
    <source>
        <dbReference type="SAM" id="Phobius"/>
    </source>
</evidence>
<name>A0ABR5JVY8_9BACI</name>
<dbReference type="PROSITE" id="PS51257">
    <property type="entry name" value="PROKAR_LIPOPROTEIN"/>
    <property type="match status" value="1"/>
</dbReference>
<keyword evidence="1" id="KW-0812">Transmembrane</keyword>
<keyword evidence="1" id="KW-1133">Transmembrane helix</keyword>
<gene>
    <name evidence="3" type="ORF">AEA09_16390</name>
</gene>
<dbReference type="Pfam" id="PF03413">
    <property type="entry name" value="PepSY"/>
    <property type="match status" value="3"/>
</dbReference>
<dbReference type="Gene3D" id="3.10.450.40">
    <property type="match status" value="1"/>
</dbReference>
<dbReference type="Proteomes" id="UP000050668">
    <property type="component" value="Unassembled WGS sequence"/>
</dbReference>
<sequence length="223" mass="25089">MKKWLIPIIVIVISCAVALWFLQNRFFNAEPISEKEAIAHIESVYSGRVEHIEKNDHFYKIQLTRNGATYNVEINANTRQITDLTLKEGATTPLLTEAQVRKVVGDYMPGEIESVTLKDTYYDVKVESENIIKSLKIDLYTGEVLSETETIKEADKPSNVEAVISEQQAIQIALQELKGEVDSVDYEETTDGGYYLVEIESDNNEAIFQIHGVSGKVLSVTLE</sequence>
<evidence type="ECO:0000313" key="3">
    <source>
        <dbReference type="EMBL" id="KOS66330.1"/>
    </source>
</evidence>
<evidence type="ECO:0000313" key="4">
    <source>
        <dbReference type="Proteomes" id="UP000050668"/>
    </source>
</evidence>
<keyword evidence="4" id="KW-1185">Reference proteome</keyword>
<reference evidence="4" key="1">
    <citation type="submission" date="2015-07" db="EMBL/GenBank/DDBJ databases">
        <title>Fjat-14205 dsm 2895.</title>
        <authorList>
            <person name="Liu B."/>
            <person name="Wang J."/>
            <person name="Zhu Y."/>
            <person name="Liu G."/>
            <person name="Chen Q."/>
            <person name="Chen Z."/>
            <person name="Lan J."/>
            <person name="Che J."/>
            <person name="Ge C."/>
            <person name="Shi H."/>
            <person name="Pan Z."/>
            <person name="Liu X."/>
        </authorList>
    </citation>
    <scope>NUCLEOTIDE SEQUENCE [LARGE SCALE GENOMIC DNA]</scope>
    <source>
        <strain evidence="4">DSM 25560</strain>
    </source>
</reference>
<organism evidence="3 4">
    <name type="scientific">Lysinibacillus contaminans</name>
    <dbReference type="NCBI Taxonomy" id="1293441"/>
    <lineage>
        <taxon>Bacteria</taxon>
        <taxon>Bacillati</taxon>
        <taxon>Bacillota</taxon>
        <taxon>Bacilli</taxon>
        <taxon>Bacillales</taxon>
        <taxon>Bacillaceae</taxon>
        <taxon>Lysinibacillus</taxon>
    </lineage>
</organism>
<feature type="domain" description="PepSY" evidence="2">
    <location>
        <begin position="95"/>
        <end position="147"/>
    </location>
</feature>
<accession>A0ABR5JVY8</accession>
<protein>
    <recommendedName>
        <fullName evidence="2">PepSY domain-containing protein</fullName>
    </recommendedName>
</protein>
<keyword evidence="1" id="KW-0472">Membrane</keyword>
<evidence type="ECO:0000259" key="2">
    <source>
        <dbReference type="Pfam" id="PF03413"/>
    </source>
</evidence>
<feature type="domain" description="PepSY" evidence="2">
    <location>
        <begin position="31"/>
        <end position="81"/>
    </location>
</feature>
<feature type="transmembrane region" description="Helical" evidence="1">
    <location>
        <begin position="5"/>
        <end position="22"/>
    </location>
</feature>
<dbReference type="EMBL" id="LGRV01000007">
    <property type="protein sequence ID" value="KOS66330.1"/>
    <property type="molecule type" value="Genomic_DNA"/>
</dbReference>